<dbReference type="KEGG" id="egm:AYC65_02405"/>
<evidence type="ECO:0000256" key="1">
    <source>
        <dbReference type="ARBA" id="ARBA00004442"/>
    </source>
</evidence>
<sequence>MKKITCITSLLVLFNACSLDYTSEDSISGENVINTVSRAKEVLNTAYSDFPKDKTFLSLYTEDFVPTWYISQGKQEPVEKMYYWDRLVIKNNAENLWQQYYKSMFEINTVLAALDNNISDKNSDEAKKLKGRALGLKASIYYELLLLFSDRYSNINIPGAVLKDKTVYEDKERSGYKETLAEINKLCDTALSLLPKDEGSAGKKEYFGYYAVKLLKAKTALLEGSYQNAINQATELITQSGASLTMSNQASYQQIWNSTSSSPEVIMYFSYNQQPYKNLNYSYEKGDYVRLHSRFTFEENDVRSKISDISISEIPGTFIGKYRLNIRDSKNKDIVQYRFSAVYFLLIEAYLKNNQLPQASRLLNDFLKSRNAGAIDTTLSYEQFFERFRYEKQKEFLGEPENFFDLKRWNTDIKRYNTDDEKQYSMVSKSDYRWTLPIPFNETKNNKVTQNKGWE</sequence>
<evidence type="ECO:0000259" key="6">
    <source>
        <dbReference type="Pfam" id="PF07980"/>
    </source>
</evidence>
<accession>A0A7T7UWD5</accession>
<evidence type="ECO:0000313" key="8">
    <source>
        <dbReference type="EMBL" id="QQN57421.1"/>
    </source>
</evidence>
<dbReference type="InterPro" id="IPR011990">
    <property type="entry name" value="TPR-like_helical_dom_sf"/>
</dbReference>
<dbReference type="InterPro" id="IPR033985">
    <property type="entry name" value="SusD-like_N"/>
</dbReference>
<protein>
    <submittedName>
        <fullName evidence="8">RagB/SusD family nutrient uptake outer membrane protein</fullName>
    </submittedName>
</protein>
<evidence type="ECO:0000256" key="3">
    <source>
        <dbReference type="ARBA" id="ARBA00022729"/>
    </source>
</evidence>
<keyword evidence="3" id="KW-0732">Signal</keyword>
<gene>
    <name evidence="8" type="ORF">I6H88_13305</name>
</gene>
<name>A0A7T7UWD5_9FLAO</name>
<dbReference type="AlphaFoldDB" id="A0A7T7UWD5"/>
<dbReference type="Gene3D" id="1.25.40.390">
    <property type="match status" value="2"/>
</dbReference>
<keyword evidence="5" id="KW-0998">Cell outer membrane</keyword>
<comment type="similarity">
    <text evidence="2">Belongs to the SusD family.</text>
</comment>
<dbReference type="EMBL" id="CP067018">
    <property type="protein sequence ID" value="QQN57421.1"/>
    <property type="molecule type" value="Genomic_DNA"/>
</dbReference>
<comment type="subcellular location">
    <subcellularLocation>
        <location evidence="1">Cell outer membrane</location>
    </subcellularLocation>
</comment>
<dbReference type="InterPro" id="IPR012944">
    <property type="entry name" value="SusD_RagB_dom"/>
</dbReference>
<dbReference type="SUPFAM" id="SSF48452">
    <property type="entry name" value="TPR-like"/>
    <property type="match status" value="1"/>
</dbReference>
<evidence type="ECO:0000259" key="7">
    <source>
        <dbReference type="Pfam" id="PF14322"/>
    </source>
</evidence>
<keyword evidence="4" id="KW-0472">Membrane</keyword>
<dbReference type="RefSeq" id="WP_034871351.1">
    <property type="nucleotide sequence ID" value="NZ_CBCSDR010000005.1"/>
</dbReference>
<keyword evidence="9" id="KW-1185">Reference proteome</keyword>
<feature type="domain" description="SusD-like N-terminal" evidence="7">
    <location>
        <begin position="33"/>
        <end position="198"/>
    </location>
</feature>
<dbReference type="Pfam" id="PF14322">
    <property type="entry name" value="SusD-like_3"/>
    <property type="match status" value="1"/>
</dbReference>
<feature type="domain" description="RagB/SusD" evidence="6">
    <location>
        <begin position="329"/>
        <end position="454"/>
    </location>
</feature>
<evidence type="ECO:0000256" key="2">
    <source>
        <dbReference type="ARBA" id="ARBA00006275"/>
    </source>
</evidence>
<dbReference type="GO" id="GO:0009279">
    <property type="term" value="C:cell outer membrane"/>
    <property type="evidence" value="ECO:0007669"/>
    <property type="project" value="UniProtKB-SubCell"/>
</dbReference>
<dbReference type="GeneID" id="93131735"/>
<evidence type="ECO:0000256" key="4">
    <source>
        <dbReference type="ARBA" id="ARBA00023136"/>
    </source>
</evidence>
<evidence type="ECO:0000256" key="5">
    <source>
        <dbReference type="ARBA" id="ARBA00023237"/>
    </source>
</evidence>
<proteinExistence type="inferred from homology"/>
<dbReference type="Pfam" id="PF07980">
    <property type="entry name" value="SusD_RagB"/>
    <property type="match status" value="1"/>
</dbReference>
<evidence type="ECO:0000313" key="9">
    <source>
        <dbReference type="Proteomes" id="UP000595426"/>
    </source>
</evidence>
<reference evidence="8 9" key="1">
    <citation type="submission" date="2020-12" db="EMBL/GenBank/DDBJ databases">
        <title>FDA dAtabase for Regulatory Grade micrObial Sequences (FDA-ARGOS): Supporting development and validation of Infectious Disease Dx tests.</title>
        <authorList>
            <person name="Kerrigan L."/>
            <person name="Long C."/>
            <person name="Tallon L."/>
            <person name="Sadzewicz L."/>
            <person name="Zhao X."/>
            <person name="Boylan J."/>
            <person name="Ott S."/>
            <person name="Bowen H."/>
            <person name="Vavikolanu K."/>
            <person name="Mehta A."/>
            <person name="Aluvathingal J."/>
            <person name="Nadendla S."/>
            <person name="Yan Y."/>
            <person name="Sichtig H."/>
        </authorList>
    </citation>
    <scope>NUCLEOTIDE SEQUENCE [LARGE SCALE GENOMIC DNA]</scope>
    <source>
        <strain evidence="8 9">FDAARGOS_1031</strain>
    </source>
</reference>
<dbReference type="Proteomes" id="UP000595426">
    <property type="component" value="Chromosome"/>
</dbReference>
<organism evidence="8 9">
    <name type="scientific">Elizabethkingia bruuniana</name>
    <dbReference type="NCBI Taxonomy" id="1756149"/>
    <lineage>
        <taxon>Bacteria</taxon>
        <taxon>Pseudomonadati</taxon>
        <taxon>Bacteroidota</taxon>
        <taxon>Flavobacteriia</taxon>
        <taxon>Flavobacteriales</taxon>
        <taxon>Weeksellaceae</taxon>
        <taxon>Elizabethkingia</taxon>
    </lineage>
</organism>
<dbReference type="OrthoDB" id="5694214at2"/>